<dbReference type="AlphaFoldDB" id="A0A2I0J7W5"/>
<sequence length="66" mass="6891">MGMELPLRRRSDSQSSRAVAVAVGEGAAIGEAAEQGGSAAFDAPPHCYPSFPLFCFTSLCCKKAIK</sequence>
<evidence type="ECO:0000313" key="2">
    <source>
        <dbReference type="Proteomes" id="UP000233551"/>
    </source>
</evidence>
<reference evidence="1 2" key="1">
    <citation type="submission" date="2017-11" db="EMBL/GenBank/DDBJ databases">
        <title>De-novo sequencing of pomegranate (Punica granatum L.) genome.</title>
        <authorList>
            <person name="Akparov Z."/>
            <person name="Amiraslanov A."/>
            <person name="Hajiyeva S."/>
            <person name="Abbasov M."/>
            <person name="Kaur K."/>
            <person name="Hamwieh A."/>
            <person name="Solovyev V."/>
            <person name="Salamov A."/>
            <person name="Braich B."/>
            <person name="Kosarev P."/>
            <person name="Mahmoud A."/>
            <person name="Hajiyev E."/>
            <person name="Babayeva S."/>
            <person name="Izzatullayeva V."/>
            <person name="Mammadov A."/>
            <person name="Mammadov A."/>
            <person name="Sharifova S."/>
            <person name="Ojaghi J."/>
            <person name="Eynullazada K."/>
            <person name="Bayramov B."/>
            <person name="Abdulazimova A."/>
            <person name="Shahmuradov I."/>
        </authorList>
    </citation>
    <scope>NUCLEOTIDE SEQUENCE [LARGE SCALE GENOMIC DNA]</scope>
    <source>
        <strain evidence="2">cv. AG2017</strain>
        <tissue evidence="1">Leaf</tissue>
    </source>
</reference>
<gene>
    <name evidence="1" type="ORF">CRG98_027632</name>
</gene>
<organism evidence="1 2">
    <name type="scientific">Punica granatum</name>
    <name type="common">Pomegranate</name>
    <dbReference type="NCBI Taxonomy" id="22663"/>
    <lineage>
        <taxon>Eukaryota</taxon>
        <taxon>Viridiplantae</taxon>
        <taxon>Streptophyta</taxon>
        <taxon>Embryophyta</taxon>
        <taxon>Tracheophyta</taxon>
        <taxon>Spermatophyta</taxon>
        <taxon>Magnoliopsida</taxon>
        <taxon>eudicotyledons</taxon>
        <taxon>Gunneridae</taxon>
        <taxon>Pentapetalae</taxon>
        <taxon>rosids</taxon>
        <taxon>malvids</taxon>
        <taxon>Myrtales</taxon>
        <taxon>Lythraceae</taxon>
        <taxon>Punica</taxon>
    </lineage>
</organism>
<keyword evidence="2" id="KW-1185">Reference proteome</keyword>
<dbReference type="EMBL" id="PGOL01001981">
    <property type="protein sequence ID" value="PKI51980.1"/>
    <property type="molecule type" value="Genomic_DNA"/>
</dbReference>
<name>A0A2I0J7W5_PUNGR</name>
<dbReference type="Proteomes" id="UP000233551">
    <property type="component" value="Unassembled WGS sequence"/>
</dbReference>
<evidence type="ECO:0000313" key="1">
    <source>
        <dbReference type="EMBL" id="PKI51980.1"/>
    </source>
</evidence>
<protein>
    <submittedName>
        <fullName evidence="1">Uncharacterized protein</fullName>
    </submittedName>
</protein>
<proteinExistence type="predicted"/>
<comment type="caution">
    <text evidence="1">The sequence shown here is derived from an EMBL/GenBank/DDBJ whole genome shotgun (WGS) entry which is preliminary data.</text>
</comment>
<accession>A0A2I0J7W5</accession>